<evidence type="ECO:0000313" key="2">
    <source>
        <dbReference type="EMBL" id="AIZ56240.1"/>
    </source>
</evidence>
<dbReference type="SUPFAM" id="SSF55298">
    <property type="entry name" value="YjgF-like"/>
    <property type="match status" value="1"/>
</dbReference>
<dbReference type="PANTHER" id="PTHR11803">
    <property type="entry name" value="2-IMINOBUTANOATE/2-IMINOPROPANOATE DEAMINASE RIDA"/>
    <property type="match status" value="1"/>
</dbReference>
<dbReference type="AlphaFoldDB" id="A0A0A7LAQ0"/>
<gene>
    <name evidence="2" type="ORF">Mpt1_c03440</name>
</gene>
<dbReference type="GO" id="GO:0005829">
    <property type="term" value="C:cytosol"/>
    <property type="evidence" value="ECO:0007669"/>
    <property type="project" value="TreeGrafter"/>
</dbReference>
<dbReference type="NCBIfam" id="TIGR00004">
    <property type="entry name" value="Rid family detoxifying hydrolase"/>
    <property type="match status" value="1"/>
</dbReference>
<dbReference type="InterPro" id="IPR006175">
    <property type="entry name" value="YjgF/YER057c/UK114"/>
</dbReference>
<dbReference type="OrthoDB" id="371655at2157"/>
<sequence>MIPVRTEKAPLPAGPYSQAVISDKLVFVSGLIPTDPADGKIPEGTDDQIRLTLQNVVSVLSAAGVKKGHVIKVSIYLTDMNDFALMNSIYAKTFSEPYPARTCVGVVSLPKNVKIMIDAVGEMDH</sequence>
<keyword evidence="3" id="KW-1185">Reference proteome</keyword>
<dbReference type="FunFam" id="3.30.1330.40:FF:000001">
    <property type="entry name" value="L-PSP family endoribonuclease"/>
    <property type="match status" value="1"/>
</dbReference>
<dbReference type="InterPro" id="IPR006056">
    <property type="entry name" value="RidA"/>
</dbReference>
<dbReference type="InterPro" id="IPR035959">
    <property type="entry name" value="RutC-like_sf"/>
</dbReference>
<evidence type="ECO:0000256" key="1">
    <source>
        <dbReference type="ARBA" id="ARBA00010552"/>
    </source>
</evidence>
<dbReference type="EMBL" id="CP010070">
    <property type="protein sequence ID" value="AIZ56240.1"/>
    <property type="molecule type" value="Genomic_DNA"/>
</dbReference>
<dbReference type="PANTHER" id="PTHR11803:SF39">
    <property type="entry name" value="2-IMINOBUTANOATE_2-IMINOPROPANOATE DEAMINASE"/>
    <property type="match status" value="1"/>
</dbReference>
<reference evidence="2 3" key="1">
    <citation type="journal article" date="2014" name="Appl. Environ. Microbiol.">
        <title>Comparative Genome Analysis of 'Candidatus Methanoplasma termitum' Indicates a New Mode of Energy Metabolism in the Seventh Order of Methanogens.</title>
        <authorList>
            <person name="Lang K."/>
            <person name="Schuldes J."/>
            <person name="Klingl A."/>
            <person name="Poehlein A."/>
            <person name="Daniel R."/>
            <person name="Brune A."/>
        </authorList>
    </citation>
    <scope>NUCLEOTIDE SEQUENCE [LARGE SCALE GENOMIC DNA]</scope>
    <source>
        <strain evidence="3">Mpt1</strain>
    </source>
</reference>
<proteinExistence type="inferred from homology"/>
<accession>A0A0A7LAQ0</accession>
<dbReference type="Proteomes" id="UP000030787">
    <property type="component" value="Chromosome"/>
</dbReference>
<evidence type="ECO:0000313" key="3">
    <source>
        <dbReference type="Proteomes" id="UP000030787"/>
    </source>
</evidence>
<organism evidence="2 3">
    <name type="scientific">Candidatus Methanoplasma termitum</name>
    <dbReference type="NCBI Taxonomy" id="1577791"/>
    <lineage>
        <taxon>Archaea</taxon>
        <taxon>Methanobacteriati</taxon>
        <taxon>Thermoplasmatota</taxon>
        <taxon>Thermoplasmata</taxon>
        <taxon>Methanomassiliicoccales</taxon>
        <taxon>Methanomassiliicoccaceae</taxon>
        <taxon>Candidatus Methanoplasma</taxon>
    </lineage>
</organism>
<dbReference type="Gene3D" id="3.30.1330.40">
    <property type="entry name" value="RutC-like"/>
    <property type="match status" value="1"/>
</dbReference>
<dbReference type="GO" id="GO:0019239">
    <property type="term" value="F:deaminase activity"/>
    <property type="evidence" value="ECO:0007669"/>
    <property type="project" value="TreeGrafter"/>
</dbReference>
<dbReference type="STRING" id="1577791.Mpt1_c03440"/>
<dbReference type="KEGG" id="mear:Mpt1_c03440"/>
<dbReference type="CDD" id="cd00448">
    <property type="entry name" value="YjgF_YER057c_UK114_family"/>
    <property type="match status" value="1"/>
</dbReference>
<protein>
    <submittedName>
        <fullName evidence="2">RutC family protein</fullName>
    </submittedName>
</protein>
<dbReference type="HOGENOM" id="CLU_100715_7_1_2"/>
<dbReference type="RefSeq" id="WP_048111577.1">
    <property type="nucleotide sequence ID" value="NZ_CP010070.1"/>
</dbReference>
<comment type="similarity">
    <text evidence="1">Belongs to the RutC family.</text>
</comment>
<dbReference type="GeneID" id="24818015"/>
<name>A0A0A7LAQ0_9ARCH</name>
<dbReference type="Pfam" id="PF01042">
    <property type="entry name" value="Ribonuc_L-PSP"/>
    <property type="match status" value="1"/>
</dbReference>